<protein>
    <submittedName>
        <fullName evidence="1">Phage tail protein</fullName>
    </submittedName>
</protein>
<dbReference type="InterPro" id="IPR011747">
    <property type="entry name" value="CHP02241"/>
</dbReference>
<dbReference type="GO" id="GO:0005198">
    <property type="term" value="F:structural molecule activity"/>
    <property type="evidence" value="ECO:0007669"/>
    <property type="project" value="InterPro"/>
</dbReference>
<dbReference type="Pfam" id="PF06841">
    <property type="entry name" value="Phage_T4_gp19"/>
    <property type="match status" value="1"/>
</dbReference>
<dbReference type="NCBIfam" id="TIGR02241">
    <property type="entry name" value="conserved hypothetical phage tail region protein"/>
    <property type="match status" value="1"/>
</dbReference>
<dbReference type="EMBL" id="CP052757">
    <property type="protein sequence ID" value="QJW34873.1"/>
    <property type="molecule type" value="Genomic_DNA"/>
</dbReference>
<name>A0A6M5UCI8_9MICO</name>
<accession>A0A6M5UCI8</accession>
<evidence type="ECO:0000313" key="1">
    <source>
        <dbReference type="EMBL" id="QJW34873.1"/>
    </source>
</evidence>
<dbReference type="PANTHER" id="PTHR38009">
    <property type="entry name" value="CONSERVED HYPOTHETICAL PHAGE TAIL PROTEIN"/>
    <property type="match status" value="1"/>
</dbReference>
<dbReference type="KEGG" id="cprt:FIC82_000310"/>
<dbReference type="OrthoDB" id="9799891at2"/>
<dbReference type="InterPro" id="IPR010667">
    <property type="entry name" value="Phage_T4_Gp19"/>
</dbReference>
<dbReference type="PANTHER" id="PTHR38009:SF1">
    <property type="entry name" value="CONSERVED HYPOTHETICAL PHAGE TAIL PROTEIN"/>
    <property type="match status" value="1"/>
</dbReference>
<evidence type="ECO:0000313" key="2">
    <source>
        <dbReference type="Proteomes" id="UP000451354"/>
    </source>
</evidence>
<dbReference type="Proteomes" id="UP000451354">
    <property type="component" value="Chromosome"/>
</dbReference>
<reference evidence="2" key="1">
    <citation type="journal article" date="2022" name="Int. J. Syst. Evol. Microbiol.">
        <title>Cellulosimicrobium protaetiae sp. nov., isolated from the gut of the larva of Protaetia brevitarsis seulensis.</title>
        <authorList>
            <person name="Le Han H."/>
            <person name="Nguyen T.T.H."/>
            <person name="Li Z."/>
            <person name="Shin N.R."/>
            <person name="Kim S.G."/>
        </authorList>
    </citation>
    <scope>NUCLEOTIDE SEQUENCE [LARGE SCALE GENOMIC DNA]</scope>
    <source>
        <strain evidence="2">BI34</strain>
    </source>
</reference>
<organism evidence="1 2">
    <name type="scientific">Cellulosimicrobium protaetiae</name>
    <dbReference type="NCBI Taxonomy" id="2587808"/>
    <lineage>
        <taxon>Bacteria</taxon>
        <taxon>Bacillati</taxon>
        <taxon>Actinomycetota</taxon>
        <taxon>Actinomycetes</taxon>
        <taxon>Micrococcales</taxon>
        <taxon>Promicromonosporaceae</taxon>
        <taxon>Cellulosimicrobium</taxon>
    </lineage>
</organism>
<sequence>MSTIHDETTLAVGIRYRILLDDKNLGFFSSCSGLGAEVTVETREEGGNNGSVWQLPTRLRFPNITLTRPLNRDSARIGEWFTTMVTSGYRFGTATIDAMTASGTEVARFGLMGVVPVRWSGPTLSTTDSNVVVESVEIAHHGFVPPKAAG</sequence>
<dbReference type="RefSeq" id="WP_154797118.1">
    <property type="nucleotide sequence ID" value="NZ_CP052757.1"/>
</dbReference>
<keyword evidence="2" id="KW-1185">Reference proteome</keyword>
<gene>
    <name evidence="1" type="ORF">FIC82_000310</name>
</gene>
<proteinExistence type="predicted"/>
<dbReference type="AlphaFoldDB" id="A0A6M5UCI8"/>